<dbReference type="SUPFAM" id="SSF49870">
    <property type="entry name" value="Osmotin, thaumatin-like protein"/>
    <property type="match status" value="1"/>
</dbReference>
<dbReference type="InterPro" id="IPR001938">
    <property type="entry name" value="Thaumatin"/>
</dbReference>
<accession>A0AAN9V6I3</accession>
<sequence>MTPTDRSGYLYDCTSPNCNYDINAICPSELQVVSNGQVVACKSACVAFNSDQFCCRGVYNTPVTCLPGTWPVNYAKIFQDACPDAISYEYDDVARSFTCSNTNYRIVFGN</sequence>
<dbReference type="Gene3D" id="2.60.110.10">
    <property type="entry name" value="Thaumatin"/>
    <property type="match status" value="1"/>
</dbReference>
<keyword evidence="1" id="KW-1015">Disulfide bond</keyword>
<evidence type="ECO:0000256" key="1">
    <source>
        <dbReference type="PIRSR" id="PIRSR002703-1"/>
    </source>
</evidence>
<feature type="disulfide bond" evidence="1">
    <location>
        <begin position="26"/>
        <end position="41"/>
    </location>
</feature>
<name>A0AAN9V6I3_9ORTH</name>
<dbReference type="InterPro" id="IPR037176">
    <property type="entry name" value="Osmotin/thaumatin-like_sf"/>
</dbReference>
<comment type="caution">
    <text evidence="2">The sequence shown here is derived from an EMBL/GenBank/DDBJ whole genome shotgun (WGS) entry which is preliminary data.</text>
</comment>
<dbReference type="PANTHER" id="PTHR31048">
    <property type="entry name" value="OS03G0233200 PROTEIN"/>
    <property type="match status" value="1"/>
</dbReference>
<dbReference type="SMART" id="SM00205">
    <property type="entry name" value="THN"/>
    <property type="match status" value="1"/>
</dbReference>
<organism evidence="2 3">
    <name type="scientific">Gryllus longicercus</name>
    <dbReference type="NCBI Taxonomy" id="2509291"/>
    <lineage>
        <taxon>Eukaryota</taxon>
        <taxon>Metazoa</taxon>
        <taxon>Ecdysozoa</taxon>
        <taxon>Arthropoda</taxon>
        <taxon>Hexapoda</taxon>
        <taxon>Insecta</taxon>
        <taxon>Pterygota</taxon>
        <taxon>Neoptera</taxon>
        <taxon>Polyneoptera</taxon>
        <taxon>Orthoptera</taxon>
        <taxon>Ensifera</taxon>
        <taxon>Gryllidea</taxon>
        <taxon>Grylloidea</taxon>
        <taxon>Gryllidae</taxon>
        <taxon>Gryllinae</taxon>
        <taxon>Gryllus</taxon>
    </lineage>
</organism>
<feature type="disulfide bond" evidence="1">
    <location>
        <begin position="55"/>
        <end position="65"/>
    </location>
</feature>
<keyword evidence="3" id="KW-1185">Reference proteome</keyword>
<feature type="disulfide bond" evidence="1">
    <location>
        <begin position="13"/>
        <end position="99"/>
    </location>
</feature>
<reference evidence="2 3" key="1">
    <citation type="submission" date="2024-03" db="EMBL/GenBank/DDBJ databases">
        <title>The genome assembly and annotation of the cricket Gryllus longicercus Weissman &amp; Gray.</title>
        <authorList>
            <person name="Szrajer S."/>
            <person name="Gray D."/>
            <person name="Ylla G."/>
        </authorList>
    </citation>
    <scope>NUCLEOTIDE SEQUENCE [LARGE SCALE GENOMIC DNA]</scope>
    <source>
        <strain evidence="2">DAG 2021-001</strain>
        <tissue evidence="2">Whole body minus gut</tissue>
    </source>
</reference>
<feature type="disulfide bond" evidence="1">
    <location>
        <begin position="45"/>
        <end position="54"/>
    </location>
</feature>
<evidence type="ECO:0000313" key="3">
    <source>
        <dbReference type="Proteomes" id="UP001378592"/>
    </source>
</evidence>
<dbReference type="Proteomes" id="UP001378592">
    <property type="component" value="Unassembled WGS sequence"/>
</dbReference>
<dbReference type="PIRSF" id="PIRSF002703">
    <property type="entry name" value="Thaumatin"/>
    <property type="match status" value="1"/>
</dbReference>
<feature type="disulfide bond" evidence="1">
    <location>
        <begin position="18"/>
        <end position="82"/>
    </location>
</feature>
<dbReference type="PROSITE" id="PS51367">
    <property type="entry name" value="THAUMATIN_2"/>
    <property type="match status" value="1"/>
</dbReference>
<dbReference type="EMBL" id="JAZDUA010000444">
    <property type="protein sequence ID" value="KAK7792493.1"/>
    <property type="molecule type" value="Genomic_DNA"/>
</dbReference>
<protein>
    <recommendedName>
        <fullName evidence="4">Thaumatin-like protein</fullName>
    </recommendedName>
</protein>
<dbReference type="AlphaFoldDB" id="A0AAN9V6I3"/>
<dbReference type="Pfam" id="PF00314">
    <property type="entry name" value="Thaumatin"/>
    <property type="match status" value="1"/>
</dbReference>
<evidence type="ECO:0000313" key="2">
    <source>
        <dbReference type="EMBL" id="KAK7792493.1"/>
    </source>
</evidence>
<gene>
    <name evidence="2" type="ORF">R5R35_007165</name>
</gene>
<proteinExistence type="predicted"/>
<evidence type="ECO:0008006" key="4">
    <source>
        <dbReference type="Google" id="ProtNLM"/>
    </source>
</evidence>